<dbReference type="InterPro" id="IPR000073">
    <property type="entry name" value="AB_hydrolase_1"/>
</dbReference>
<feature type="domain" description="AB hydrolase-1" evidence="1">
    <location>
        <begin position="22"/>
        <end position="147"/>
    </location>
</feature>
<dbReference type="OrthoDB" id="408373at2759"/>
<protein>
    <submittedName>
        <fullName evidence="2">Acetyltransferase/esterase</fullName>
    </submittedName>
</protein>
<dbReference type="Proteomes" id="UP000813444">
    <property type="component" value="Unassembled WGS sequence"/>
</dbReference>
<dbReference type="Pfam" id="PF00561">
    <property type="entry name" value="Abhydrolase_1"/>
    <property type="match status" value="1"/>
</dbReference>
<comment type="caution">
    <text evidence="2">The sequence shown here is derived from an EMBL/GenBank/DDBJ whole genome shotgun (WGS) entry which is preliminary data.</text>
</comment>
<reference evidence="2" key="1">
    <citation type="journal article" date="2021" name="Nat. Commun.">
        <title>Genetic determinants of endophytism in the Arabidopsis root mycobiome.</title>
        <authorList>
            <person name="Mesny F."/>
            <person name="Miyauchi S."/>
            <person name="Thiergart T."/>
            <person name="Pickel B."/>
            <person name="Atanasova L."/>
            <person name="Karlsson M."/>
            <person name="Huettel B."/>
            <person name="Barry K.W."/>
            <person name="Haridas S."/>
            <person name="Chen C."/>
            <person name="Bauer D."/>
            <person name="Andreopoulos W."/>
            <person name="Pangilinan J."/>
            <person name="LaButti K."/>
            <person name="Riley R."/>
            <person name="Lipzen A."/>
            <person name="Clum A."/>
            <person name="Drula E."/>
            <person name="Henrissat B."/>
            <person name="Kohler A."/>
            <person name="Grigoriev I.V."/>
            <person name="Martin F.M."/>
            <person name="Hacquard S."/>
        </authorList>
    </citation>
    <scope>NUCLEOTIDE SEQUENCE</scope>
    <source>
        <strain evidence="2">MPI-CAGE-CH-0235</strain>
    </source>
</reference>
<dbReference type="SUPFAM" id="SSF53474">
    <property type="entry name" value="alpha/beta-Hydrolases"/>
    <property type="match status" value="1"/>
</dbReference>
<name>A0A8K0SMJ9_9HYPO</name>
<dbReference type="PANTHER" id="PTHR43798">
    <property type="entry name" value="MONOACYLGLYCEROL LIPASE"/>
    <property type="match status" value="1"/>
</dbReference>
<evidence type="ECO:0000259" key="1">
    <source>
        <dbReference type="Pfam" id="PF00561"/>
    </source>
</evidence>
<dbReference type="InterPro" id="IPR050266">
    <property type="entry name" value="AB_hydrolase_sf"/>
</dbReference>
<keyword evidence="3" id="KW-1185">Reference proteome</keyword>
<dbReference type="AlphaFoldDB" id="A0A8K0SMJ9"/>
<sequence length="284" mass="31508">MESGLLDVPGASLYFETGGHGPLLVFIPGANGDAEIFRPVAEHLQESFTVAIYDRRGFSRSSLRGPQAYEQRLETDADDVRRLIQHLSDQPAIIFGTSSGAIVALQVVTRHPSVVRLMVCYEPPAVNLLPEPESAKWRAFFTDVYDTYHKEGMQQGMQKFSAGVLGVREAHLLRERRTTSSGADEEGKARGLRNLTYWYENEIRQYTSVDLDQDELARLSHQILLASGCESKDQMPYLPNTALAKRFGASILDLPGGHLGYAFYPIQFAQELASALSRVESLTG</sequence>
<evidence type="ECO:0000313" key="3">
    <source>
        <dbReference type="Proteomes" id="UP000813444"/>
    </source>
</evidence>
<dbReference type="EMBL" id="JAGPNK010000014">
    <property type="protein sequence ID" value="KAH7308929.1"/>
    <property type="molecule type" value="Genomic_DNA"/>
</dbReference>
<evidence type="ECO:0000313" key="2">
    <source>
        <dbReference type="EMBL" id="KAH7308929.1"/>
    </source>
</evidence>
<gene>
    <name evidence="2" type="ORF">B0I35DRAFT_482684</name>
</gene>
<dbReference type="Gene3D" id="3.40.50.1820">
    <property type="entry name" value="alpha/beta hydrolase"/>
    <property type="match status" value="1"/>
</dbReference>
<organism evidence="2 3">
    <name type="scientific">Stachybotrys elegans</name>
    <dbReference type="NCBI Taxonomy" id="80388"/>
    <lineage>
        <taxon>Eukaryota</taxon>
        <taxon>Fungi</taxon>
        <taxon>Dikarya</taxon>
        <taxon>Ascomycota</taxon>
        <taxon>Pezizomycotina</taxon>
        <taxon>Sordariomycetes</taxon>
        <taxon>Hypocreomycetidae</taxon>
        <taxon>Hypocreales</taxon>
        <taxon>Stachybotryaceae</taxon>
        <taxon>Stachybotrys</taxon>
    </lineage>
</organism>
<accession>A0A8K0SMJ9</accession>
<proteinExistence type="predicted"/>
<dbReference type="InterPro" id="IPR029058">
    <property type="entry name" value="AB_hydrolase_fold"/>
</dbReference>